<evidence type="ECO:0000313" key="2">
    <source>
        <dbReference type="Proteomes" id="UP000266841"/>
    </source>
</evidence>
<dbReference type="SUPFAM" id="SSF49899">
    <property type="entry name" value="Concanavalin A-like lectins/glucanases"/>
    <property type="match status" value="1"/>
</dbReference>
<proteinExistence type="predicted"/>
<keyword evidence="2" id="KW-1185">Reference proteome</keyword>
<dbReference type="Proteomes" id="UP000266841">
    <property type="component" value="Unassembled WGS sequence"/>
</dbReference>
<feature type="non-terminal residue" evidence="1">
    <location>
        <position position="362"/>
    </location>
</feature>
<comment type="caution">
    <text evidence="1">The sequence shown here is derived from an EMBL/GenBank/DDBJ whole genome shotgun (WGS) entry which is preliminary data.</text>
</comment>
<dbReference type="InterPro" id="IPR013320">
    <property type="entry name" value="ConA-like_dom_sf"/>
</dbReference>
<sequence length="362" mass="38984">MATCHVQSFTIDETGIEWDGLQDQNNNEHDDNDCLEDLRTPLMHRARFAVPCSNGVNNPFTVADEDKKGRPGAYSLGFGNVEEKIAVATSTAAEAVRKEGPNLDLRADEAEALQGETCLTWFGLNLFAGSSLADFDISSARQAVLGSDGLTTELIGGLEDEEGHLGGYSFCLGYVKEESAVATPSNSVPFSKNVYGFDHCVDEDELAEGQGHLFSCRYHSVEAKLSKKSNVGAKSWSRVLLSLTLISSTLAKSGLRGLRKPGVEGDRTRMLSNSAADALVVNLEAGSYSGSGDWNDPITGKGAVLEGGVTWESSTGVPAFKFDSSDDRIKINDIQIGPSVYQELTMTAWVYMDSVWGPNCWV</sequence>
<name>K0R129_THAOC</name>
<dbReference type="EMBL" id="AGNL01048475">
    <property type="protein sequence ID" value="EJK45490.1"/>
    <property type="molecule type" value="Genomic_DNA"/>
</dbReference>
<evidence type="ECO:0000313" key="1">
    <source>
        <dbReference type="EMBL" id="EJK45490.1"/>
    </source>
</evidence>
<dbReference type="AlphaFoldDB" id="K0R129"/>
<organism evidence="1 2">
    <name type="scientific">Thalassiosira oceanica</name>
    <name type="common">Marine diatom</name>
    <dbReference type="NCBI Taxonomy" id="159749"/>
    <lineage>
        <taxon>Eukaryota</taxon>
        <taxon>Sar</taxon>
        <taxon>Stramenopiles</taxon>
        <taxon>Ochrophyta</taxon>
        <taxon>Bacillariophyta</taxon>
        <taxon>Coscinodiscophyceae</taxon>
        <taxon>Thalassiosirophycidae</taxon>
        <taxon>Thalassiosirales</taxon>
        <taxon>Thalassiosiraceae</taxon>
        <taxon>Thalassiosira</taxon>
    </lineage>
</organism>
<gene>
    <name evidence="1" type="ORF">THAOC_35892</name>
</gene>
<protein>
    <submittedName>
        <fullName evidence="1">Uncharacterized protein</fullName>
    </submittedName>
</protein>
<accession>K0R129</accession>
<reference evidence="1 2" key="1">
    <citation type="journal article" date="2012" name="Genome Biol.">
        <title>Genome and low-iron response of an oceanic diatom adapted to chronic iron limitation.</title>
        <authorList>
            <person name="Lommer M."/>
            <person name="Specht M."/>
            <person name="Roy A.S."/>
            <person name="Kraemer L."/>
            <person name="Andreson R."/>
            <person name="Gutowska M.A."/>
            <person name="Wolf J."/>
            <person name="Bergner S.V."/>
            <person name="Schilhabel M.B."/>
            <person name="Klostermeier U.C."/>
            <person name="Beiko R.G."/>
            <person name="Rosenstiel P."/>
            <person name="Hippler M."/>
            <person name="Laroche J."/>
        </authorList>
    </citation>
    <scope>NUCLEOTIDE SEQUENCE [LARGE SCALE GENOMIC DNA]</scope>
    <source>
        <strain evidence="1 2">CCMP1005</strain>
    </source>
</reference>